<feature type="region of interest" description="Disordered" evidence="1">
    <location>
        <begin position="1"/>
        <end position="24"/>
    </location>
</feature>
<proteinExistence type="predicted"/>
<protein>
    <submittedName>
        <fullName evidence="2">Uncharacterized protein</fullName>
    </submittedName>
</protein>
<evidence type="ECO:0000256" key="1">
    <source>
        <dbReference type="SAM" id="MobiDB-lite"/>
    </source>
</evidence>
<feature type="compositionally biased region" description="Polar residues" evidence="1">
    <location>
        <begin position="7"/>
        <end position="24"/>
    </location>
</feature>
<name>A0A2P2NBC3_RHIMU</name>
<accession>A0A2P2NBC3</accession>
<organism evidence="2">
    <name type="scientific">Rhizophora mucronata</name>
    <name type="common">Asiatic mangrove</name>
    <dbReference type="NCBI Taxonomy" id="61149"/>
    <lineage>
        <taxon>Eukaryota</taxon>
        <taxon>Viridiplantae</taxon>
        <taxon>Streptophyta</taxon>
        <taxon>Embryophyta</taxon>
        <taxon>Tracheophyta</taxon>
        <taxon>Spermatophyta</taxon>
        <taxon>Magnoliopsida</taxon>
        <taxon>eudicotyledons</taxon>
        <taxon>Gunneridae</taxon>
        <taxon>Pentapetalae</taxon>
        <taxon>rosids</taxon>
        <taxon>fabids</taxon>
        <taxon>Malpighiales</taxon>
        <taxon>Rhizophoraceae</taxon>
        <taxon>Rhizophora</taxon>
    </lineage>
</organism>
<dbReference type="EMBL" id="GGEC01059277">
    <property type="protein sequence ID" value="MBX39761.1"/>
    <property type="molecule type" value="Transcribed_RNA"/>
</dbReference>
<dbReference type="AlphaFoldDB" id="A0A2P2NBC3"/>
<sequence>MSHVFSGIQNLKPQNNLGYSTFAE</sequence>
<reference evidence="2" key="1">
    <citation type="submission" date="2018-02" db="EMBL/GenBank/DDBJ databases">
        <title>Rhizophora mucronata_Transcriptome.</title>
        <authorList>
            <person name="Meera S.P."/>
            <person name="Sreeshan A."/>
            <person name="Augustine A."/>
        </authorList>
    </citation>
    <scope>NUCLEOTIDE SEQUENCE</scope>
    <source>
        <tissue evidence="2">Leaf</tissue>
    </source>
</reference>
<evidence type="ECO:0000313" key="2">
    <source>
        <dbReference type="EMBL" id="MBX39761.1"/>
    </source>
</evidence>